<dbReference type="RefSeq" id="WP_131311344.1">
    <property type="nucleotide sequence ID" value="NZ_SJFN01000040.1"/>
</dbReference>
<name>A0A4Q9VFL0_9HYPH</name>
<feature type="domain" description="6-phosphogluconate dehydrogenase NADP-binding" evidence="1">
    <location>
        <begin position="3"/>
        <end position="126"/>
    </location>
</feature>
<comment type="caution">
    <text evidence="3">The sequence shown here is derived from an EMBL/GenBank/DDBJ whole genome shotgun (WGS) entry which is preliminary data.</text>
</comment>
<dbReference type="Proteomes" id="UP000292781">
    <property type="component" value="Unassembled WGS sequence"/>
</dbReference>
<dbReference type="Pfam" id="PF03446">
    <property type="entry name" value="NAD_binding_2"/>
    <property type="match status" value="1"/>
</dbReference>
<dbReference type="InterPro" id="IPR006115">
    <property type="entry name" value="6PGDH_NADP-bd"/>
</dbReference>
<reference evidence="3 4" key="1">
    <citation type="submission" date="2019-02" db="EMBL/GenBank/DDBJ databases">
        <title>Siculibacillus lacustris gen. nov., sp. nov., a new rosette-forming bacterium isolated from a freshwater crater lake (Lake St. Ana, Romania).</title>
        <authorList>
            <person name="Felfoldi T."/>
            <person name="Marton Z."/>
            <person name="Szabo A."/>
            <person name="Mentes A."/>
            <person name="Boka K."/>
            <person name="Marialigeti K."/>
            <person name="Mathe I."/>
            <person name="Koncz M."/>
            <person name="Schumann P."/>
            <person name="Toth E."/>
        </authorList>
    </citation>
    <scope>NUCLEOTIDE SEQUENCE [LARGE SCALE GENOMIC DNA]</scope>
    <source>
        <strain evidence="3 4">SA-279</strain>
    </source>
</reference>
<evidence type="ECO:0000313" key="3">
    <source>
        <dbReference type="EMBL" id="TBW33705.1"/>
    </source>
</evidence>
<evidence type="ECO:0000259" key="1">
    <source>
        <dbReference type="Pfam" id="PF03446"/>
    </source>
</evidence>
<accession>A0A4Q9VFL0</accession>
<dbReference type="EMBL" id="SJFN01000040">
    <property type="protein sequence ID" value="TBW33705.1"/>
    <property type="molecule type" value="Genomic_DNA"/>
</dbReference>
<dbReference type="Gene3D" id="1.10.1040.10">
    <property type="entry name" value="N-(1-d-carboxylethyl)-l-norvaline Dehydrogenase, domain 2"/>
    <property type="match status" value="1"/>
</dbReference>
<dbReference type="SUPFAM" id="SSF48179">
    <property type="entry name" value="6-phosphogluconate dehydrogenase C-terminal domain-like"/>
    <property type="match status" value="1"/>
</dbReference>
<dbReference type="InterPro" id="IPR036291">
    <property type="entry name" value="NAD(P)-bd_dom_sf"/>
</dbReference>
<dbReference type="SUPFAM" id="SSF51735">
    <property type="entry name" value="NAD(P)-binding Rossmann-fold domains"/>
    <property type="match status" value="1"/>
</dbReference>
<dbReference type="PANTHER" id="PTHR43580:SF2">
    <property type="entry name" value="CYTOKINE-LIKE NUCLEAR FACTOR N-PAC"/>
    <property type="match status" value="1"/>
</dbReference>
<sequence length="282" mass="28507">MPTIAIIGAGAMGAAVGRRLVANGARVLTAAQGRSAATLARIRDAGMIPADPDALVEAALILSIVPPAEAIAVARGLAPALTAARVKPGFVDCNAIAPATMAQVAAILAETGCAVIDGAIIGAPPRPDGPGPAFHVAGDPDRHTDVLATLGLKLHRIDGPIGAASALKMVYAGINKGLTGLGTAMFLAAERSGAAEGLRAEMADSAPEVLARLTRAIPDMYSKAHRWVAEMHEIADFLGEDDPAAPLYRALGAVYARIAEDRAGDGTAIADLDAALGGRREA</sequence>
<dbReference type="GO" id="GO:0050661">
    <property type="term" value="F:NADP binding"/>
    <property type="evidence" value="ECO:0007669"/>
    <property type="project" value="InterPro"/>
</dbReference>
<evidence type="ECO:0000313" key="4">
    <source>
        <dbReference type="Proteomes" id="UP000292781"/>
    </source>
</evidence>
<proteinExistence type="predicted"/>
<dbReference type="AlphaFoldDB" id="A0A4Q9VFL0"/>
<dbReference type="InterPro" id="IPR051265">
    <property type="entry name" value="HIBADH-related_NP60_sf"/>
</dbReference>
<protein>
    <submittedName>
        <fullName evidence="3">NAD(P)-dependent oxidoreductase</fullName>
    </submittedName>
</protein>
<evidence type="ECO:0000259" key="2">
    <source>
        <dbReference type="Pfam" id="PF09130"/>
    </source>
</evidence>
<dbReference type="InterPro" id="IPR013328">
    <property type="entry name" value="6PGD_dom2"/>
</dbReference>
<dbReference type="InterPro" id="IPR015814">
    <property type="entry name" value="Pgluconate_DH_NAD-bd_C"/>
</dbReference>
<dbReference type="OrthoDB" id="1271986at2"/>
<dbReference type="Gene3D" id="3.40.50.720">
    <property type="entry name" value="NAD(P)-binding Rossmann-like Domain"/>
    <property type="match status" value="1"/>
</dbReference>
<gene>
    <name evidence="3" type="ORF">EYW49_19705</name>
</gene>
<dbReference type="PANTHER" id="PTHR43580">
    <property type="entry name" value="OXIDOREDUCTASE GLYR1-RELATED"/>
    <property type="match status" value="1"/>
</dbReference>
<dbReference type="Pfam" id="PF09130">
    <property type="entry name" value="DUF1932"/>
    <property type="match status" value="1"/>
</dbReference>
<organism evidence="3 4">
    <name type="scientific">Siculibacillus lacustris</name>
    <dbReference type="NCBI Taxonomy" id="1549641"/>
    <lineage>
        <taxon>Bacteria</taxon>
        <taxon>Pseudomonadati</taxon>
        <taxon>Pseudomonadota</taxon>
        <taxon>Alphaproteobacteria</taxon>
        <taxon>Hyphomicrobiales</taxon>
        <taxon>Ancalomicrobiaceae</taxon>
        <taxon>Siculibacillus</taxon>
    </lineage>
</organism>
<feature type="domain" description="Phosphogluconate dehydrogenase NAD-binding putative C-terminal" evidence="2">
    <location>
        <begin position="189"/>
        <end position="258"/>
    </location>
</feature>
<keyword evidence="4" id="KW-1185">Reference proteome</keyword>
<dbReference type="InterPro" id="IPR008927">
    <property type="entry name" value="6-PGluconate_DH-like_C_sf"/>
</dbReference>